<dbReference type="Pfam" id="PF18498">
    <property type="entry name" value="DUF5618"/>
    <property type="match status" value="1"/>
</dbReference>
<dbReference type="RefSeq" id="WP_092347723.1">
    <property type="nucleotide sequence ID" value="NZ_CZVW01000003.1"/>
</dbReference>
<protein>
    <recommendedName>
        <fullName evidence="1">DUF5618 domain-containing protein</fullName>
    </recommendedName>
</protein>
<dbReference type="InterPro" id="IPR040988">
    <property type="entry name" value="DUF5618"/>
</dbReference>
<organism evidence="2 3">
    <name type="scientific">Candidatus Chryseopegocella kryptomonas</name>
    <dbReference type="NCBI Taxonomy" id="1633643"/>
    <lineage>
        <taxon>Bacteria</taxon>
        <taxon>Pseudomonadati</taxon>
        <taxon>Candidatus Kryptoniota</taxon>
        <taxon>Candidatus Chryseopegocella</taxon>
    </lineage>
</organism>
<proteinExistence type="predicted"/>
<evidence type="ECO:0000259" key="1">
    <source>
        <dbReference type="Pfam" id="PF18498"/>
    </source>
</evidence>
<dbReference type="OrthoDB" id="9889744at2"/>
<dbReference type="Gene3D" id="1.20.120.330">
    <property type="entry name" value="Nucleotidyltransferases domain 2"/>
    <property type="match status" value="1"/>
</dbReference>
<name>A0A0P1MRQ3_9BACT</name>
<dbReference type="Proteomes" id="UP000199197">
    <property type="component" value="Unassembled WGS sequence"/>
</dbReference>
<reference evidence="3" key="1">
    <citation type="submission" date="2015-11" db="EMBL/GenBank/DDBJ databases">
        <authorList>
            <person name="Varghese N."/>
        </authorList>
    </citation>
    <scope>NUCLEOTIDE SEQUENCE [LARGE SCALE GENOMIC DNA]</scope>
    <source>
        <strain evidence="3">JGI-23</strain>
    </source>
</reference>
<keyword evidence="3" id="KW-1185">Reference proteome</keyword>
<evidence type="ECO:0000313" key="3">
    <source>
        <dbReference type="Proteomes" id="UP000199197"/>
    </source>
</evidence>
<dbReference type="AlphaFoldDB" id="A0A0P1MRQ3"/>
<gene>
    <name evidence="2" type="ORF">JGI23_00419</name>
</gene>
<accession>A0A0P1MRQ3</accession>
<sequence length="146" mass="16697">MQNLAKEKISYAKRLLRNAKEELKKAGIDTKSGIYKDLKHVSIASGTAYLAGLEALKAIFMKFKLVDEKSAIQKLKNVNAYTELLKKLNIGKDQDVLLNLLDNAYIILHVSGYYRELRDKKAIDSGFEKVEKMIEIAEKYLRDESR</sequence>
<evidence type="ECO:0000313" key="2">
    <source>
        <dbReference type="EMBL" id="CUS98048.1"/>
    </source>
</evidence>
<feature type="domain" description="DUF5618" evidence="1">
    <location>
        <begin position="8"/>
        <end position="138"/>
    </location>
</feature>
<dbReference type="EMBL" id="CZVW01000003">
    <property type="protein sequence ID" value="CUS98048.1"/>
    <property type="molecule type" value="Genomic_DNA"/>
</dbReference>